<proteinExistence type="predicted"/>
<evidence type="ECO:0000259" key="1">
    <source>
        <dbReference type="Pfam" id="PF07624"/>
    </source>
</evidence>
<reference evidence="6 7" key="1">
    <citation type="submission" date="2017-08" db="EMBL/GenBank/DDBJ databases">
        <title>Infants hospitalized years apart are colonized by the same room-sourced microbial strains.</title>
        <authorList>
            <person name="Brooks B."/>
            <person name="Olm M.R."/>
            <person name="Firek B.A."/>
            <person name="Baker R."/>
            <person name="Thomas B.C."/>
            <person name="Morowitz M.J."/>
            <person name="Banfield J.F."/>
        </authorList>
    </citation>
    <scope>NUCLEOTIDE SEQUENCE [LARGE SCALE GENOMIC DNA]</scope>
    <source>
        <strain evidence="6">S2_003_000_R2_14</strain>
    </source>
</reference>
<organism evidence="6 7">
    <name type="scientific">Archangium gephyra</name>
    <dbReference type="NCBI Taxonomy" id="48"/>
    <lineage>
        <taxon>Bacteria</taxon>
        <taxon>Pseudomonadati</taxon>
        <taxon>Myxococcota</taxon>
        <taxon>Myxococcia</taxon>
        <taxon>Myxococcales</taxon>
        <taxon>Cystobacterineae</taxon>
        <taxon>Archangiaceae</taxon>
        <taxon>Archangium</taxon>
    </lineage>
</organism>
<feature type="domain" description="DUF1585" evidence="1">
    <location>
        <begin position="490"/>
        <end position="558"/>
    </location>
</feature>
<sequence length="566" mass="62421">MQEFFMRSILHTLMRRALPFLLIAVTGCEATFLPGEGGPNPVDPETPVVEEVKPIVTACTDTPTPGTAPLRRLSHEEYRNVITDLFGDEALSRNVTRDFINDPMSLGFTNSARFLDVKLVMAQAYMKAAETLATRSVASANLPAIAPCHATGDEACARTVIDNVVRKLYRRALTADEVNQYLAIYRQGRSNTNFATGVEWMLLAAFQSPHFLYRPEVEGALDARAVAPYELANRLSFFLWRSMPDDALLTAAQTGKLATKADVEREARRMLTDPKAERVFEFFEQWLDIDELPSMARNATAFPGLSPTLASELREEARQYVKHTVLEDGVSLQEFLTAQYTWVNAPLARHYGLTGVTGSDFQKVSWTSGKRGGLFMLSGALVSHDKQTRTSIVNRGLRVRTLLLCQTVPSPPDDVPLNLGPIDSTASQGDRLAAHRTNASCAGCHSLLDPLGEPFETIDAVGRERVVDEGGHTIKTEGGIVNTTTVNGKVADGMDLMNKLAAAPEVQECFVRQLFRFGNGRIEEDADLCSRQRALESFTNSDFNVKELFVAMTQTDDFLFKAAVTQ</sequence>
<dbReference type="PROSITE" id="PS51257">
    <property type="entry name" value="PROKAR_LIPOPROTEIN"/>
    <property type="match status" value="1"/>
</dbReference>
<dbReference type="InterPro" id="IPR013039">
    <property type="entry name" value="DUF1588"/>
</dbReference>
<dbReference type="InterPro" id="IPR013036">
    <property type="entry name" value="DUF1587"/>
</dbReference>
<dbReference type="EMBL" id="QFQP01000021">
    <property type="protein sequence ID" value="PZR09352.1"/>
    <property type="molecule type" value="Genomic_DNA"/>
</dbReference>
<dbReference type="InterPro" id="IPR011478">
    <property type="entry name" value="DUF1585"/>
</dbReference>
<dbReference type="Pfam" id="PF07624">
    <property type="entry name" value="PSD2"/>
    <property type="match status" value="1"/>
</dbReference>
<dbReference type="AlphaFoldDB" id="A0A2W5T2P5"/>
<gene>
    <name evidence="6" type="ORF">DI536_22490</name>
</gene>
<evidence type="ECO:0000259" key="3">
    <source>
        <dbReference type="Pfam" id="PF07627"/>
    </source>
</evidence>
<evidence type="ECO:0000313" key="6">
    <source>
        <dbReference type="EMBL" id="PZR09352.1"/>
    </source>
</evidence>
<evidence type="ECO:0000259" key="5">
    <source>
        <dbReference type="Pfam" id="PF07637"/>
    </source>
</evidence>
<protein>
    <recommendedName>
        <fullName evidence="8">DUF1592 domain-containing protein</fullName>
    </recommendedName>
</protein>
<evidence type="ECO:0000259" key="4">
    <source>
        <dbReference type="Pfam" id="PF07631"/>
    </source>
</evidence>
<dbReference type="Pfam" id="PF07631">
    <property type="entry name" value="PSD4"/>
    <property type="match status" value="1"/>
</dbReference>
<dbReference type="InterPro" id="IPR013042">
    <property type="entry name" value="DUF1592"/>
</dbReference>
<feature type="domain" description="DUF1587" evidence="2">
    <location>
        <begin position="71"/>
        <end position="136"/>
    </location>
</feature>
<dbReference type="InterPro" id="IPR013043">
    <property type="entry name" value="DUF1595"/>
</dbReference>
<dbReference type="Pfam" id="PF07627">
    <property type="entry name" value="PSCyt3"/>
    <property type="match status" value="1"/>
</dbReference>
<dbReference type="Pfam" id="PF07637">
    <property type="entry name" value="PSD5"/>
    <property type="match status" value="1"/>
</dbReference>
<evidence type="ECO:0000259" key="2">
    <source>
        <dbReference type="Pfam" id="PF07626"/>
    </source>
</evidence>
<dbReference type="Proteomes" id="UP000249061">
    <property type="component" value="Unassembled WGS sequence"/>
</dbReference>
<evidence type="ECO:0008006" key="8">
    <source>
        <dbReference type="Google" id="ProtNLM"/>
    </source>
</evidence>
<feature type="domain" description="DUF1588" evidence="3">
    <location>
        <begin position="371"/>
        <end position="465"/>
    </location>
</feature>
<name>A0A2W5T2P5_9BACT</name>
<feature type="domain" description="DUF1595" evidence="5">
    <location>
        <begin position="156"/>
        <end position="216"/>
    </location>
</feature>
<dbReference type="Pfam" id="PF07626">
    <property type="entry name" value="PSD3"/>
    <property type="match status" value="1"/>
</dbReference>
<comment type="caution">
    <text evidence="6">The sequence shown here is derived from an EMBL/GenBank/DDBJ whole genome shotgun (WGS) entry which is preliminary data.</text>
</comment>
<accession>A0A2W5T2P5</accession>
<feature type="domain" description="DUF1592" evidence="4">
    <location>
        <begin position="227"/>
        <end position="353"/>
    </location>
</feature>
<evidence type="ECO:0000313" key="7">
    <source>
        <dbReference type="Proteomes" id="UP000249061"/>
    </source>
</evidence>